<dbReference type="SUPFAM" id="SSF81383">
    <property type="entry name" value="F-box domain"/>
    <property type="match status" value="1"/>
</dbReference>
<name>A0A0C9N095_9FUNG</name>
<dbReference type="EMBL" id="DF836474">
    <property type="protein sequence ID" value="GAN08008.1"/>
    <property type="molecule type" value="Genomic_DNA"/>
</dbReference>
<feature type="domain" description="F-box" evidence="1">
    <location>
        <begin position="2"/>
        <end position="38"/>
    </location>
</feature>
<evidence type="ECO:0000259" key="1">
    <source>
        <dbReference type="Pfam" id="PF12937"/>
    </source>
</evidence>
<dbReference type="InterPro" id="IPR036047">
    <property type="entry name" value="F-box-like_dom_sf"/>
</dbReference>
<dbReference type="Proteomes" id="UP000053815">
    <property type="component" value="Unassembled WGS sequence"/>
</dbReference>
<protein>
    <recommendedName>
        <fullName evidence="1">F-box domain-containing protein</fullName>
    </recommendedName>
</protein>
<dbReference type="InterPro" id="IPR001810">
    <property type="entry name" value="F-box_dom"/>
</dbReference>
<sequence>MWNDLPQELLDKAFGYIDSKAQLAECRLVCKRWCYQADAILLGQHIILNNDGDVLQLYKFLNGNTTRGSLVRHLTLLGPCLHDYLLGQLVHLVFTPTMEKLEGRFEGHGSDILFEINSNALDDASGFDRLTVLPTPQEFTLMYFNTLAKFKRSLQSMALHFTDLNHSLEEQYIGEHLLGFEALRMLDLKIKINNVTDVEQILQHFNHLEQLEITLDTECTFIMSEKRLLEWTTSSVTVVKSLGILKIRGCFFGDVFEPLLQISQRKHHQTRHNRITIQSKRISKLLVNKFSHAGIDLTSHLPETDYITLARLALVLCSIDGTQHLQYDANRKLMMYVNAEQESTYTWL</sequence>
<evidence type="ECO:0000313" key="3">
    <source>
        <dbReference type="Proteomes" id="UP000053815"/>
    </source>
</evidence>
<gene>
    <name evidence="2" type="ORF">MAM1_0185c07513</name>
</gene>
<organism evidence="2">
    <name type="scientific">Mucor ambiguus</name>
    <dbReference type="NCBI Taxonomy" id="91626"/>
    <lineage>
        <taxon>Eukaryota</taxon>
        <taxon>Fungi</taxon>
        <taxon>Fungi incertae sedis</taxon>
        <taxon>Mucoromycota</taxon>
        <taxon>Mucoromycotina</taxon>
        <taxon>Mucoromycetes</taxon>
        <taxon>Mucorales</taxon>
        <taxon>Mucorineae</taxon>
        <taxon>Mucoraceae</taxon>
        <taxon>Mucor</taxon>
    </lineage>
</organism>
<dbReference type="Gene3D" id="1.20.1280.50">
    <property type="match status" value="1"/>
</dbReference>
<keyword evidence="3" id="KW-1185">Reference proteome</keyword>
<dbReference type="Pfam" id="PF12937">
    <property type="entry name" value="F-box-like"/>
    <property type="match status" value="1"/>
</dbReference>
<dbReference type="OrthoDB" id="2278418at2759"/>
<proteinExistence type="predicted"/>
<evidence type="ECO:0000313" key="2">
    <source>
        <dbReference type="EMBL" id="GAN08008.1"/>
    </source>
</evidence>
<dbReference type="AlphaFoldDB" id="A0A0C9N095"/>
<reference evidence="2" key="1">
    <citation type="submission" date="2014-09" db="EMBL/GenBank/DDBJ databases">
        <title>Draft genome sequence of an oleaginous Mucoromycotina fungus Mucor ambiguus NBRC6742.</title>
        <authorList>
            <person name="Takeda I."/>
            <person name="Yamane N."/>
            <person name="Morita T."/>
            <person name="Tamano K."/>
            <person name="Machida M."/>
            <person name="Baker S."/>
            <person name="Koike H."/>
        </authorList>
    </citation>
    <scope>NUCLEOTIDE SEQUENCE</scope>
    <source>
        <strain evidence="2">NBRC 6742</strain>
    </source>
</reference>
<accession>A0A0C9N095</accession>